<keyword evidence="2" id="KW-1185">Reference proteome</keyword>
<dbReference type="HOGENOM" id="CLU_2687440_0_0_1"/>
<evidence type="ECO:0000313" key="1">
    <source>
        <dbReference type="EMBL" id="EUC41103.1"/>
    </source>
</evidence>
<sequence length="74" mass="8459">MSSRQIICPRRGTLASKHSIVTYSSPETSIIPCAASMYILRWPMGVYFSYKMIMAAHEPPDMLLKITLHQEKLM</sequence>
<gene>
    <name evidence="1" type="ORF">COCMIDRAFT_107097</name>
</gene>
<dbReference type="EMBL" id="KI964120">
    <property type="protein sequence ID" value="EUC41103.1"/>
    <property type="molecule type" value="Genomic_DNA"/>
</dbReference>
<dbReference type="GeneID" id="19118981"/>
<name>W6YU96_COCMI</name>
<reference evidence="1 2" key="1">
    <citation type="journal article" date="2013" name="PLoS Genet.">
        <title>Comparative genome structure, secondary metabolite, and effector coding capacity across Cochliobolus pathogens.</title>
        <authorList>
            <person name="Condon B.J."/>
            <person name="Leng Y."/>
            <person name="Wu D."/>
            <person name="Bushley K.E."/>
            <person name="Ohm R.A."/>
            <person name="Otillar R."/>
            <person name="Martin J."/>
            <person name="Schackwitz W."/>
            <person name="Grimwood J."/>
            <person name="MohdZainudin N."/>
            <person name="Xue C."/>
            <person name="Wang R."/>
            <person name="Manning V.A."/>
            <person name="Dhillon B."/>
            <person name="Tu Z.J."/>
            <person name="Steffenson B.J."/>
            <person name="Salamov A."/>
            <person name="Sun H."/>
            <person name="Lowry S."/>
            <person name="LaButti K."/>
            <person name="Han J."/>
            <person name="Copeland A."/>
            <person name="Lindquist E."/>
            <person name="Barry K."/>
            <person name="Schmutz J."/>
            <person name="Baker S.E."/>
            <person name="Ciuffetti L.M."/>
            <person name="Grigoriev I.V."/>
            <person name="Zhong S."/>
            <person name="Turgeon B.G."/>
        </authorList>
    </citation>
    <scope>NUCLEOTIDE SEQUENCE [LARGE SCALE GENOMIC DNA]</scope>
    <source>
        <strain evidence="1 2">ATCC 44560</strain>
    </source>
</reference>
<dbReference type="KEGG" id="bor:COCMIDRAFT_107097"/>
<proteinExistence type="predicted"/>
<evidence type="ECO:0000313" key="2">
    <source>
        <dbReference type="Proteomes" id="UP000054032"/>
    </source>
</evidence>
<dbReference type="Proteomes" id="UP000054032">
    <property type="component" value="Unassembled WGS sequence"/>
</dbReference>
<organism evidence="1 2">
    <name type="scientific">Bipolaris oryzae ATCC 44560</name>
    <dbReference type="NCBI Taxonomy" id="930090"/>
    <lineage>
        <taxon>Eukaryota</taxon>
        <taxon>Fungi</taxon>
        <taxon>Dikarya</taxon>
        <taxon>Ascomycota</taxon>
        <taxon>Pezizomycotina</taxon>
        <taxon>Dothideomycetes</taxon>
        <taxon>Pleosporomycetidae</taxon>
        <taxon>Pleosporales</taxon>
        <taxon>Pleosporineae</taxon>
        <taxon>Pleosporaceae</taxon>
        <taxon>Bipolaris</taxon>
    </lineage>
</organism>
<accession>W6YU96</accession>
<protein>
    <submittedName>
        <fullName evidence="1">Uncharacterized protein</fullName>
    </submittedName>
</protein>
<dbReference type="RefSeq" id="XP_007692390.1">
    <property type="nucleotide sequence ID" value="XM_007694200.1"/>
</dbReference>
<dbReference type="AlphaFoldDB" id="W6YU96"/>